<gene>
    <name evidence="3" type="ORF">MAE02_37820</name>
</gene>
<evidence type="ECO:0000313" key="3">
    <source>
        <dbReference type="EMBL" id="GEO16086.1"/>
    </source>
</evidence>
<comment type="caution">
    <text evidence="3">The sequence shown here is derived from an EMBL/GenBank/DDBJ whole genome shotgun (WGS) entry which is preliminary data.</text>
</comment>
<dbReference type="EMBL" id="BJYU01000054">
    <property type="protein sequence ID" value="GEO16086.1"/>
    <property type="molecule type" value="Genomic_DNA"/>
</dbReference>
<name>A0A512BVV5_9HYPH</name>
<keyword evidence="2" id="KW-0732">Signal</keyword>
<dbReference type="AlphaFoldDB" id="A0A512BVV5"/>
<dbReference type="OrthoDB" id="5471992at2"/>
<proteinExistence type="predicted"/>
<protein>
    <submittedName>
        <fullName evidence="3">Uncharacterized protein</fullName>
    </submittedName>
</protein>
<feature type="region of interest" description="Disordered" evidence="1">
    <location>
        <begin position="100"/>
        <end position="120"/>
    </location>
</feature>
<evidence type="ECO:0000256" key="1">
    <source>
        <dbReference type="SAM" id="MobiDB-lite"/>
    </source>
</evidence>
<reference evidence="3 4" key="1">
    <citation type="submission" date="2019-07" db="EMBL/GenBank/DDBJ databases">
        <title>Whole genome shotgun sequence of Microvirga aerophila NBRC 106136.</title>
        <authorList>
            <person name="Hosoyama A."/>
            <person name="Uohara A."/>
            <person name="Ohji S."/>
            <person name="Ichikawa N."/>
        </authorList>
    </citation>
    <scope>NUCLEOTIDE SEQUENCE [LARGE SCALE GENOMIC DNA]</scope>
    <source>
        <strain evidence="3 4">NBRC 106136</strain>
    </source>
</reference>
<organism evidence="3 4">
    <name type="scientific">Microvirga aerophila</name>
    <dbReference type="NCBI Taxonomy" id="670291"/>
    <lineage>
        <taxon>Bacteria</taxon>
        <taxon>Pseudomonadati</taxon>
        <taxon>Pseudomonadota</taxon>
        <taxon>Alphaproteobacteria</taxon>
        <taxon>Hyphomicrobiales</taxon>
        <taxon>Methylobacteriaceae</taxon>
        <taxon>Microvirga</taxon>
    </lineage>
</organism>
<dbReference type="RefSeq" id="WP_114187430.1">
    <property type="nucleotide sequence ID" value="NZ_BJYU01000054.1"/>
</dbReference>
<keyword evidence="4" id="KW-1185">Reference proteome</keyword>
<evidence type="ECO:0000256" key="2">
    <source>
        <dbReference type="SAM" id="SignalP"/>
    </source>
</evidence>
<feature type="signal peptide" evidence="2">
    <location>
        <begin position="1"/>
        <end position="25"/>
    </location>
</feature>
<feature type="chain" id="PRO_5022066081" evidence="2">
    <location>
        <begin position="26"/>
        <end position="205"/>
    </location>
</feature>
<evidence type="ECO:0000313" key="4">
    <source>
        <dbReference type="Proteomes" id="UP000321085"/>
    </source>
</evidence>
<sequence length="205" mass="22496">MKLTPHLISMFVSIAAIALPAGAEAGTQAQSWFLQQGYVPPADTRIIACHGYGCSRRLMLNMDQSLLERAARLLKAGRSNPEAERRAIREIVKTYTAHLSQALGGPPDTPGSPPQMSGMHGQMDCVDETANTTSLLLVLEEKALLAHHQVERPQSRGLFIDGRYPHVTAVIAEKRTGLEFAVDPWRVAPGQQPDILPLVEWRQDS</sequence>
<accession>A0A512BVV5</accession>
<dbReference type="Proteomes" id="UP000321085">
    <property type="component" value="Unassembled WGS sequence"/>
</dbReference>